<evidence type="ECO:0000313" key="3">
    <source>
        <dbReference type="Proteomes" id="UP000054485"/>
    </source>
</evidence>
<dbReference type="Proteomes" id="UP000054485">
    <property type="component" value="Unassembled WGS sequence"/>
</dbReference>
<keyword evidence="3" id="KW-1185">Reference proteome</keyword>
<dbReference type="AlphaFoldDB" id="A0A0D0ABQ3"/>
<name>A0A0D0ABQ3_9AGAM</name>
<gene>
    <name evidence="2" type="ORF">CY34DRAFT_192077</name>
</gene>
<dbReference type="InParanoid" id="A0A0D0ABQ3"/>
<reference evidence="2 3" key="1">
    <citation type="submission" date="2014-04" db="EMBL/GenBank/DDBJ databases">
        <authorList>
            <consortium name="DOE Joint Genome Institute"/>
            <person name="Kuo A."/>
            <person name="Ruytinx J."/>
            <person name="Rineau F."/>
            <person name="Colpaert J."/>
            <person name="Kohler A."/>
            <person name="Nagy L.G."/>
            <person name="Floudas D."/>
            <person name="Copeland A."/>
            <person name="Barry K.W."/>
            <person name="Cichocki N."/>
            <person name="Veneault-Fourrey C."/>
            <person name="LaButti K."/>
            <person name="Lindquist E.A."/>
            <person name="Lipzen A."/>
            <person name="Lundell T."/>
            <person name="Morin E."/>
            <person name="Murat C."/>
            <person name="Sun H."/>
            <person name="Tunlid A."/>
            <person name="Henrissat B."/>
            <person name="Grigoriev I.V."/>
            <person name="Hibbett D.S."/>
            <person name="Martin F."/>
            <person name="Nordberg H.P."/>
            <person name="Cantor M.N."/>
            <person name="Hua S.X."/>
        </authorList>
    </citation>
    <scope>NUCLEOTIDE SEQUENCE [LARGE SCALE GENOMIC DNA]</scope>
    <source>
        <strain evidence="2 3">UH-Slu-Lm8-n1</strain>
    </source>
</reference>
<protein>
    <submittedName>
        <fullName evidence="2">Uncharacterized protein</fullName>
    </submittedName>
</protein>
<dbReference type="HOGENOM" id="CLU_644315_0_0_1"/>
<dbReference type="EMBL" id="KN835144">
    <property type="protein sequence ID" value="KIK47720.1"/>
    <property type="molecule type" value="Genomic_DNA"/>
</dbReference>
<dbReference type="OrthoDB" id="2630488at2759"/>
<reference evidence="3" key="2">
    <citation type="submission" date="2015-01" db="EMBL/GenBank/DDBJ databases">
        <title>Evolutionary Origins and Diversification of the Mycorrhizal Mutualists.</title>
        <authorList>
            <consortium name="DOE Joint Genome Institute"/>
            <consortium name="Mycorrhizal Genomics Consortium"/>
            <person name="Kohler A."/>
            <person name="Kuo A."/>
            <person name="Nagy L.G."/>
            <person name="Floudas D."/>
            <person name="Copeland A."/>
            <person name="Barry K.W."/>
            <person name="Cichocki N."/>
            <person name="Veneault-Fourrey C."/>
            <person name="LaButti K."/>
            <person name="Lindquist E.A."/>
            <person name="Lipzen A."/>
            <person name="Lundell T."/>
            <person name="Morin E."/>
            <person name="Murat C."/>
            <person name="Riley R."/>
            <person name="Ohm R."/>
            <person name="Sun H."/>
            <person name="Tunlid A."/>
            <person name="Henrissat B."/>
            <person name="Grigoriev I.V."/>
            <person name="Hibbett D.S."/>
            <person name="Martin F."/>
        </authorList>
    </citation>
    <scope>NUCLEOTIDE SEQUENCE [LARGE SCALE GENOMIC DNA]</scope>
    <source>
        <strain evidence="3">UH-Slu-Lm8-n1</strain>
    </source>
</reference>
<proteinExistence type="predicted"/>
<evidence type="ECO:0000313" key="2">
    <source>
        <dbReference type="EMBL" id="KIK47720.1"/>
    </source>
</evidence>
<accession>A0A0D0ABQ3</accession>
<sequence length="426" mass="46389">MMSSATSAQQFITQLMTSPQNRALAMEADTIRGLLGFARQLQPGDPKHVEYRGKIGHILFVRVQTLIPAATMFDPIFLSAAVEITTVCKNKQWVGIPNWQNIREDDPRIEKHPLIQKTWYIHPDHQILQALPEGALLIADPPATSADDVHSLIVNTSVASSASGERRLRVFGPKSQAHAKENAEEEALPTDHTRGRSSHRGSKKRDISESGSRPPLAGAMGGGSHKRVRADTVSNTVNKMGKGVSKGVIYVQHPEAKTKTPAASSLKVVDSSANPLAERSGAVSAAGPCPRCAREGKTCMRARGKTGLLLVCTACKQLKKRCELGVNKPGRQRGKPGVRGGLHFRSSERVKARKMSTRRMGTSVVQRRPPRVVMSYVSVPQLPTPAPESPAVNLRSVKRKMSSMEGVIDLLHREMETLRTIIDASS</sequence>
<organism evidence="2 3">
    <name type="scientific">Suillus luteus UH-Slu-Lm8-n1</name>
    <dbReference type="NCBI Taxonomy" id="930992"/>
    <lineage>
        <taxon>Eukaryota</taxon>
        <taxon>Fungi</taxon>
        <taxon>Dikarya</taxon>
        <taxon>Basidiomycota</taxon>
        <taxon>Agaricomycotina</taxon>
        <taxon>Agaricomycetes</taxon>
        <taxon>Agaricomycetidae</taxon>
        <taxon>Boletales</taxon>
        <taxon>Suillineae</taxon>
        <taxon>Suillaceae</taxon>
        <taxon>Suillus</taxon>
    </lineage>
</organism>
<feature type="region of interest" description="Disordered" evidence="1">
    <location>
        <begin position="174"/>
        <end position="229"/>
    </location>
</feature>
<evidence type="ECO:0000256" key="1">
    <source>
        <dbReference type="SAM" id="MobiDB-lite"/>
    </source>
</evidence>